<proteinExistence type="predicted"/>
<dbReference type="OrthoDB" id="17323at10239"/>
<organism evidence="1 2">
    <name type="scientific">Citrobacter phage Merlin</name>
    <dbReference type="NCBI Taxonomy" id="1675602"/>
    <lineage>
        <taxon>Viruses</taxon>
        <taxon>Duplodnaviria</taxon>
        <taxon>Heunggongvirae</taxon>
        <taxon>Uroviricota</taxon>
        <taxon>Caudoviricetes</taxon>
        <taxon>Pantevenvirales</taxon>
        <taxon>Straboviridae</taxon>
        <taxon>Tevenvirinae</taxon>
        <taxon>Moonvirus</taxon>
        <taxon>Moonvirus merlin</taxon>
    </lineage>
</organism>
<dbReference type="RefSeq" id="YP_009203932.1">
    <property type="nucleotide sequence ID" value="NC_028857.1"/>
</dbReference>
<dbReference type="Proteomes" id="UP000204280">
    <property type="component" value="Segment"/>
</dbReference>
<keyword evidence="2" id="KW-1185">Reference proteome</keyword>
<accession>A0A0K1LN52</accession>
<sequence>MKSIFRINGVEIVVEDVVPMSYEFNEVVFKELKKILGDKKLQSTPIGRFGMKENVDTYIESVVTGQLEGEFSVAVQTVENDEVILTLPAFVIFRK</sequence>
<dbReference type="GeneID" id="26648143"/>
<name>A0A0K1LN52_9CAUD</name>
<dbReference type="KEGG" id="vg:26648143"/>
<evidence type="ECO:0000313" key="2">
    <source>
        <dbReference type="Proteomes" id="UP000204280"/>
    </source>
</evidence>
<evidence type="ECO:0000313" key="1">
    <source>
        <dbReference type="EMBL" id="AKU43864.1"/>
    </source>
</evidence>
<dbReference type="Pfam" id="PF17602">
    <property type="entry name" value="DUF5498"/>
    <property type="match status" value="1"/>
</dbReference>
<dbReference type="InterPro" id="IPR035134">
    <property type="entry name" value="DUF5498"/>
</dbReference>
<dbReference type="EMBL" id="KT001915">
    <property type="protein sequence ID" value="AKU43864.1"/>
    <property type="molecule type" value="Genomic_DNA"/>
</dbReference>
<reference evidence="1 2" key="1">
    <citation type="journal article" date="2015" name="Genome Announc.">
        <title>Complete Genome Sequence of Citrobacter freundii Myophage Merlin.</title>
        <authorList>
            <person name="LeSage K.C."/>
            <person name="Hargrove E.C."/>
            <person name="Cahill J.L."/>
            <person name="Rasche E.S."/>
            <person name="Kuty Everett G.F."/>
        </authorList>
    </citation>
    <scope>NUCLEOTIDE SEQUENCE [LARGE SCALE GENOMIC DNA]</scope>
</reference>
<protein>
    <submittedName>
        <fullName evidence="1">Uncharacterized protein</fullName>
    </submittedName>
</protein>
<gene>
    <name evidence="1" type="ORF">CPT_Merlin218</name>
</gene>